<protein>
    <submittedName>
        <fullName evidence="1">Uncharacterized protein</fullName>
    </submittedName>
</protein>
<dbReference type="Proteomes" id="UP000790347">
    <property type="component" value="Unassembled WGS sequence"/>
</dbReference>
<reference evidence="1" key="1">
    <citation type="submission" date="2013-05" db="EMBL/GenBank/DDBJ databases">
        <authorList>
            <person name="Yim A.K.Y."/>
            <person name="Chan T.F."/>
            <person name="Ji K.M."/>
            <person name="Liu X.Y."/>
            <person name="Zhou J.W."/>
            <person name="Li R.Q."/>
            <person name="Yang K.Y."/>
            <person name="Li J."/>
            <person name="Li M."/>
            <person name="Law P.T.W."/>
            <person name="Wu Y.L."/>
            <person name="Cai Z.L."/>
            <person name="Qin H."/>
            <person name="Bao Y."/>
            <person name="Leung R.K.K."/>
            <person name="Ng P.K.S."/>
            <person name="Zou J."/>
            <person name="Zhong X.J."/>
            <person name="Ran P.X."/>
            <person name="Zhong N.S."/>
            <person name="Liu Z.G."/>
            <person name="Tsui S.K.W."/>
        </authorList>
    </citation>
    <scope>NUCLEOTIDE SEQUENCE</scope>
    <source>
        <strain evidence="1">Derf</strain>
        <tissue evidence="1">Whole organism</tissue>
    </source>
</reference>
<dbReference type="AlphaFoldDB" id="A0A922L6K5"/>
<sequence length="62" mass="7269">MHRIAAIPQIIITQITKNNNHHVHLIILNQVITSPGLRRGKCIFGLYYMDRYCWSFISTTQQ</sequence>
<keyword evidence="2" id="KW-1185">Reference proteome</keyword>
<organism evidence="1 2">
    <name type="scientific">Dermatophagoides farinae</name>
    <name type="common">American house dust mite</name>
    <dbReference type="NCBI Taxonomy" id="6954"/>
    <lineage>
        <taxon>Eukaryota</taxon>
        <taxon>Metazoa</taxon>
        <taxon>Ecdysozoa</taxon>
        <taxon>Arthropoda</taxon>
        <taxon>Chelicerata</taxon>
        <taxon>Arachnida</taxon>
        <taxon>Acari</taxon>
        <taxon>Acariformes</taxon>
        <taxon>Sarcoptiformes</taxon>
        <taxon>Astigmata</taxon>
        <taxon>Psoroptidia</taxon>
        <taxon>Analgoidea</taxon>
        <taxon>Pyroglyphidae</taxon>
        <taxon>Dermatophagoidinae</taxon>
        <taxon>Dermatophagoides</taxon>
    </lineage>
</organism>
<proteinExistence type="predicted"/>
<dbReference type="EMBL" id="ASGP02000002">
    <property type="protein sequence ID" value="KAH9521153.1"/>
    <property type="molecule type" value="Genomic_DNA"/>
</dbReference>
<reference evidence="1" key="2">
    <citation type="journal article" date="2022" name="Res Sq">
        <title>Comparative Genomics Reveals Insights into the Divergent Evolution of Astigmatic Mites and Household Pest Adaptations.</title>
        <authorList>
            <person name="Xiong Q."/>
            <person name="Wan A.T.-Y."/>
            <person name="Liu X.-Y."/>
            <person name="Fung C.S.-H."/>
            <person name="Xiao X."/>
            <person name="Malainual N."/>
            <person name="Hou J."/>
            <person name="Wang L."/>
            <person name="Wang M."/>
            <person name="Yang K."/>
            <person name="Cui Y."/>
            <person name="Leung E."/>
            <person name="Nong W."/>
            <person name="Shin S.-K."/>
            <person name="Au S."/>
            <person name="Jeong K.Y."/>
            <person name="Chew F.T."/>
            <person name="Hui J."/>
            <person name="Leung T.F."/>
            <person name="Tungtrongchitr A."/>
            <person name="Zhong N."/>
            <person name="Liu Z."/>
            <person name="Tsui S."/>
        </authorList>
    </citation>
    <scope>NUCLEOTIDE SEQUENCE</scope>
    <source>
        <strain evidence="1">Derf</strain>
        <tissue evidence="1">Whole organism</tissue>
    </source>
</reference>
<gene>
    <name evidence="1" type="ORF">DERF_004824</name>
</gene>
<comment type="caution">
    <text evidence="1">The sequence shown here is derived from an EMBL/GenBank/DDBJ whole genome shotgun (WGS) entry which is preliminary data.</text>
</comment>
<evidence type="ECO:0000313" key="1">
    <source>
        <dbReference type="EMBL" id="KAH9521153.1"/>
    </source>
</evidence>
<accession>A0A922L6K5</accession>
<evidence type="ECO:0000313" key="2">
    <source>
        <dbReference type="Proteomes" id="UP000790347"/>
    </source>
</evidence>
<name>A0A922L6K5_DERFA</name>